<dbReference type="PANTHER" id="PTHR23142">
    <property type="entry name" value="PRE-MRNA-SPLICING FACTOR 38A-RELATED"/>
    <property type="match status" value="1"/>
</dbReference>
<dbReference type="EMBL" id="LT635769">
    <property type="protein sequence ID" value="SGZ58236.1"/>
    <property type="molecule type" value="Genomic_DNA"/>
</dbReference>
<dbReference type="GO" id="GO:0005681">
    <property type="term" value="C:spliceosomal complex"/>
    <property type="evidence" value="ECO:0007669"/>
    <property type="project" value="UniProtKB-KW"/>
</dbReference>
<dbReference type="Proteomes" id="UP000182259">
    <property type="component" value="Chromosome VI"/>
</dbReference>
<gene>
    <name evidence="8" type="ORF">SAMEA4029009_CIC11G00000006048</name>
</gene>
<dbReference type="InterPro" id="IPR005037">
    <property type="entry name" value="PRP38"/>
</dbReference>
<dbReference type="AlphaFoldDB" id="A0A1L0DNU6"/>
<dbReference type="Pfam" id="PF03371">
    <property type="entry name" value="PRP38"/>
    <property type="match status" value="1"/>
</dbReference>
<proteinExistence type="inferred from homology"/>
<protein>
    <recommendedName>
        <fullName evidence="7">Pre-mRNA-splicing factor 38</fullName>
    </recommendedName>
</protein>
<keyword evidence="3 7" id="KW-0507">mRNA processing</keyword>
<evidence type="ECO:0000256" key="4">
    <source>
        <dbReference type="ARBA" id="ARBA00022728"/>
    </source>
</evidence>
<evidence type="ECO:0000256" key="7">
    <source>
        <dbReference type="RuleBase" id="RU367025"/>
    </source>
</evidence>
<name>A0A1L0DNU6_9ASCO</name>
<accession>A0A1L0DNU6</accession>
<dbReference type="GO" id="GO:0000398">
    <property type="term" value="P:mRNA splicing, via spliceosome"/>
    <property type="evidence" value="ECO:0007669"/>
    <property type="project" value="UniProtKB-UniRule"/>
</dbReference>
<comment type="function">
    <text evidence="7">Required for pre-mRNA splicing.</text>
</comment>
<reference evidence="8 9" key="1">
    <citation type="submission" date="2016-10" db="EMBL/GenBank/DDBJ databases">
        <authorList>
            <person name="de Groot N.N."/>
        </authorList>
    </citation>
    <scope>NUCLEOTIDE SEQUENCE [LARGE SCALE GENOMIC DNA]</scope>
    <source>
        <strain evidence="8 9">PYCC 4715</strain>
    </source>
</reference>
<evidence type="ECO:0000256" key="2">
    <source>
        <dbReference type="ARBA" id="ARBA00006164"/>
    </source>
</evidence>
<evidence type="ECO:0000313" key="9">
    <source>
        <dbReference type="Proteomes" id="UP000182259"/>
    </source>
</evidence>
<comment type="similarity">
    <text evidence="2 7">Belongs to the PRP38 family.</text>
</comment>
<evidence type="ECO:0000256" key="1">
    <source>
        <dbReference type="ARBA" id="ARBA00004123"/>
    </source>
</evidence>
<sequence length="202" mass="23629">MDKRNVLNKAHLVEPIIRHTIQDSLFYKQHLYLTNELTIVPVVVNLVHYIGGTNSSGRPSPFLCCLLRMLELEPDQDIISLYLRQNGYNEFKYLTALTLLYCRMVAAPKAVFTLFDEYIVDYRRLRFRLKLPQFVNDLPVHYTVIHMDEWIDSMVENERVVDLALPYLPPRQMLVQKGEVDPRQYAVSEDEASLSDYESDSD</sequence>
<keyword evidence="5 7" id="KW-0508">mRNA splicing</keyword>
<evidence type="ECO:0000256" key="6">
    <source>
        <dbReference type="ARBA" id="ARBA00023242"/>
    </source>
</evidence>
<organism evidence="8 9">
    <name type="scientific">Sungouiella intermedia</name>
    <dbReference type="NCBI Taxonomy" id="45354"/>
    <lineage>
        <taxon>Eukaryota</taxon>
        <taxon>Fungi</taxon>
        <taxon>Dikarya</taxon>
        <taxon>Ascomycota</taxon>
        <taxon>Saccharomycotina</taxon>
        <taxon>Pichiomycetes</taxon>
        <taxon>Metschnikowiaceae</taxon>
        <taxon>Sungouiella</taxon>
    </lineage>
</organism>
<evidence type="ECO:0000256" key="3">
    <source>
        <dbReference type="ARBA" id="ARBA00022664"/>
    </source>
</evidence>
<comment type="subcellular location">
    <subcellularLocation>
        <location evidence="1 7">Nucleus</location>
    </subcellularLocation>
</comment>
<evidence type="ECO:0000256" key="5">
    <source>
        <dbReference type="ARBA" id="ARBA00023187"/>
    </source>
</evidence>
<keyword evidence="4 7" id="KW-0747">Spliceosome</keyword>
<evidence type="ECO:0000313" key="8">
    <source>
        <dbReference type="EMBL" id="SGZ58236.1"/>
    </source>
</evidence>
<keyword evidence="6 7" id="KW-0539">Nucleus</keyword>